<dbReference type="InterPro" id="IPR043993">
    <property type="entry name" value="T4SS_pilin"/>
</dbReference>
<dbReference type="RefSeq" id="WP_070664352.1">
    <property type="nucleotide sequence ID" value="NZ_PGWZ01000248.1"/>
</dbReference>
<evidence type="ECO:0000256" key="1">
    <source>
        <dbReference type="SAM" id="Phobius"/>
    </source>
</evidence>
<keyword evidence="1" id="KW-0472">Membrane</keyword>
<dbReference type="AlphaFoldDB" id="A0A7Z1N6X9"/>
<evidence type="ECO:0000313" key="2">
    <source>
        <dbReference type="EMBL" id="PPJ76704.1"/>
    </source>
</evidence>
<dbReference type="Proteomes" id="UP000238775">
    <property type="component" value="Unassembled WGS sequence"/>
</dbReference>
<organism evidence="2 3">
    <name type="scientific">Staphylococcus aureus</name>
    <dbReference type="NCBI Taxonomy" id="1280"/>
    <lineage>
        <taxon>Bacteria</taxon>
        <taxon>Bacillati</taxon>
        <taxon>Bacillota</taxon>
        <taxon>Bacilli</taxon>
        <taxon>Bacillales</taxon>
        <taxon>Staphylococcaceae</taxon>
        <taxon>Staphylococcus</taxon>
    </lineage>
</organism>
<feature type="transmembrane region" description="Helical" evidence="1">
    <location>
        <begin position="45"/>
        <end position="66"/>
    </location>
</feature>
<reference evidence="2 3" key="1">
    <citation type="submission" date="2017-11" db="EMBL/GenBank/DDBJ databases">
        <authorList>
            <person name="Founou R.C."/>
            <person name="Founou L."/>
            <person name="Allam M."/>
            <person name="Ismail A."/>
            <person name="Essack S.Y."/>
        </authorList>
    </citation>
    <scope>NUCLEOTIDE SEQUENCE [LARGE SCALE GENOMIC DNA]</scope>
    <source>
        <strain evidence="2 3">G703N2B1</strain>
    </source>
</reference>
<name>A0A7Z1N6X9_STAAU</name>
<feature type="transmembrane region" description="Helical" evidence="1">
    <location>
        <begin position="78"/>
        <end position="99"/>
    </location>
</feature>
<keyword evidence="1" id="KW-0812">Transmembrane</keyword>
<dbReference type="Pfam" id="PF18895">
    <property type="entry name" value="T4SS_pilin"/>
    <property type="match status" value="1"/>
</dbReference>
<protein>
    <submittedName>
        <fullName evidence="2">Uncharacterized protein</fullName>
    </submittedName>
</protein>
<dbReference type="EMBL" id="PGWZ01000248">
    <property type="protein sequence ID" value="PPJ76704.1"/>
    <property type="molecule type" value="Genomic_DNA"/>
</dbReference>
<keyword evidence="1" id="KW-1133">Transmembrane helix</keyword>
<sequence length="105" mass="11821">MELMHIALFHYLNLDGLLDQFVQYLQMHDIWTNLGRMFRKVLRGLKIIAVPGAFIGVAIGGLYYVFGGEQGKYTAKVWWLSSLIGVVVVMGADAIVNWVSDNAKF</sequence>
<comment type="caution">
    <text evidence="2">The sequence shown here is derived from an EMBL/GenBank/DDBJ whole genome shotgun (WGS) entry which is preliminary data.</text>
</comment>
<evidence type="ECO:0000313" key="3">
    <source>
        <dbReference type="Proteomes" id="UP000238775"/>
    </source>
</evidence>
<accession>A0A7Z1N6X9</accession>
<proteinExistence type="predicted"/>
<gene>
    <name evidence="2" type="ORF">CV021_01595</name>
</gene>